<sequence>MKSKITWISINQLLAAIGAVGPSNSGAFIRMNRSYNRSSHTNSGFTYTPTGAIGTSTSLGTSCWASGWTSGTGGATGAT</sequence>
<dbReference type="Proteomes" id="UP001187192">
    <property type="component" value="Unassembled WGS sequence"/>
</dbReference>
<organism evidence="2 3">
    <name type="scientific">Ficus carica</name>
    <name type="common">Common fig</name>
    <dbReference type="NCBI Taxonomy" id="3494"/>
    <lineage>
        <taxon>Eukaryota</taxon>
        <taxon>Viridiplantae</taxon>
        <taxon>Streptophyta</taxon>
        <taxon>Embryophyta</taxon>
        <taxon>Tracheophyta</taxon>
        <taxon>Spermatophyta</taxon>
        <taxon>Magnoliopsida</taxon>
        <taxon>eudicotyledons</taxon>
        <taxon>Gunneridae</taxon>
        <taxon>Pentapetalae</taxon>
        <taxon>rosids</taxon>
        <taxon>fabids</taxon>
        <taxon>Rosales</taxon>
        <taxon>Moraceae</taxon>
        <taxon>Ficeae</taxon>
        <taxon>Ficus</taxon>
    </lineage>
</organism>
<protein>
    <submittedName>
        <fullName evidence="2">Uncharacterized protein</fullName>
    </submittedName>
</protein>
<reference evidence="2" key="1">
    <citation type="submission" date="2023-07" db="EMBL/GenBank/DDBJ databases">
        <title>draft genome sequence of fig (Ficus carica).</title>
        <authorList>
            <person name="Takahashi T."/>
            <person name="Nishimura K."/>
        </authorList>
    </citation>
    <scope>NUCLEOTIDE SEQUENCE</scope>
</reference>
<dbReference type="AlphaFoldDB" id="A0AA87ZUP9"/>
<comment type="caution">
    <text evidence="2">The sequence shown here is derived from an EMBL/GenBank/DDBJ whole genome shotgun (WGS) entry which is preliminary data.</text>
</comment>
<proteinExistence type="predicted"/>
<feature type="signal peptide" evidence="1">
    <location>
        <begin position="1"/>
        <end position="19"/>
    </location>
</feature>
<accession>A0AA87ZUP9</accession>
<name>A0AA87ZUP9_FICCA</name>
<gene>
    <name evidence="2" type="ORF">TIFTF001_041737</name>
</gene>
<keyword evidence="1" id="KW-0732">Signal</keyword>
<evidence type="ECO:0000313" key="3">
    <source>
        <dbReference type="Proteomes" id="UP001187192"/>
    </source>
</evidence>
<keyword evidence="3" id="KW-1185">Reference proteome</keyword>
<evidence type="ECO:0000313" key="2">
    <source>
        <dbReference type="EMBL" id="GMN32461.1"/>
    </source>
</evidence>
<evidence type="ECO:0000256" key="1">
    <source>
        <dbReference type="SAM" id="SignalP"/>
    </source>
</evidence>
<feature type="chain" id="PRO_5041658761" evidence="1">
    <location>
        <begin position="20"/>
        <end position="79"/>
    </location>
</feature>
<dbReference type="EMBL" id="BTGU01001992">
    <property type="protein sequence ID" value="GMN32461.1"/>
    <property type="molecule type" value="Genomic_DNA"/>
</dbReference>